<dbReference type="SMART" id="SM00972">
    <property type="entry name" value="SCPU"/>
    <property type="match status" value="1"/>
</dbReference>
<evidence type="ECO:0000256" key="1">
    <source>
        <dbReference type="SAM" id="SignalP"/>
    </source>
</evidence>
<evidence type="ECO:0000259" key="2">
    <source>
        <dbReference type="Pfam" id="PF05229"/>
    </source>
</evidence>
<feature type="domain" description="Spore coat protein U/FanG" evidence="2">
    <location>
        <begin position="71"/>
        <end position="165"/>
    </location>
</feature>
<dbReference type="RefSeq" id="WP_096670167.1">
    <property type="nucleotide sequence ID" value="NZ_AP018316.1"/>
</dbReference>
<protein>
    <recommendedName>
        <fullName evidence="2">Spore coat protein U/FanG domain-containing protein</fullName>
    </recommendedName>
</protein>
<proteinExistence type="predicted"/>
<organism evidence="3 4">
    <name type="scientific">Dolichospermum compactum NIES-806</name>
    <dbReference type="NCBI Taxonomy" id="1973481"/>
    <lineage>
        <taxon>Bacteria</taxon>
        <taxon>Bacillati</taxon>
        <taxon>Cyanobacteriota</taxon>
        <taxon>Cyanophyceae</taxon>
        <taxon>Nostocales</taxon>
        <taxon>Aphanizomenonaceae</taxon>
        <taxon>Dolichospermum</taxon>
        <taxon>Dolichospermum compactum</taxon>
    </lineage>
</organism>
<sequence>MKVRPSLLTVLLLMASSAAPAMAGSANANLNVSASVVPSITITPPVDPVPIPVENITNPSTPAMVTLPIAITLPSGITGKITLGQGQNASTGSTDTNPVRRMTDGDGNYLLYELYQDESRTIIWGNTDNTALSLTGTGSASNVNLYIKIPAGQNVPAGNYQDTMQLRATL</sequence>
<dbReference type="EMBL" id="AP018316">
    <property type="protein sequence ID" value="BAZ87897.1"/>
    <property type="molecule type" value="Genomic_DNA"/>
</dbReference>
<name>A0A1Z4V8N7_9CYAN</name>
<dbReference type="Pfam" id="PF05229">
    <property type="entry name" value="SCPU"/>
    <property type="match status" value="1"/>
</dbReference>
<dbReference type="InterPro" id="IPR007893">
    <property type="entry name" value="Spore_coat_U/FanG"/>
</dbReference>
<dbReference type="AlphaFoldDB" id="A0A1Z4V8N7"/>
<evidence type="ECO:0000313" key="3">
    <source>
        <dbReference type="EMBL" id="BAZ87897.1"/>
    </source>
</evidence>
<feature type="chain" id="PRO_5012373836" description="Spore coat protein U/FanG domain-containing protein" evidence="1">
    <location>
        <begin position="24"/>
        <end position="170"/>
    </location>
</feature>
<keyword evidence="4" id="KW-1185">Reference proteome</keyword>
<reference evidence="3 4" key="1">
    <citation type="submission" date="2017-06" db="EMBL/GenBank/DDBJ databases">
        <title>Genome sequencing of cyanobaciteial culture collection at National Institute for Environmental Studies (NIES).</title>
        <authorList>
            <person name="Hirose Y."/>
            <person name="Shimura Y."/>
            <person name="Fujisawa T."/>
            <person name="Nakamura Y."/>
            <person name="Kawachi M."/>
        </authorList>
    </citation>
    <scope>NUCLEOTIDE SEQUENCE [LARGE SCALE GENOMIC DNA]</scope>
    <source>
        <strain evidence="3 4">NIES-806</strain>
    </source>
</reference>
<dbReference type="PANTHER" id="PTHR37089">
    <property type="entry name" value="PROTEIN U-RELATED"/>
    <property type="match status" value="1"/>
</dbReference>
<evidence type="ECO:0000313" key="4">
    <source>
        <dbReference type="Proteomes" id="UP000218702"/>
    </source>
</evidence>
<dbReference type="Proteomes" id="UP000218702">
    <property type="component" value="Chromosome"/>
</dbReference>
<dbReference type="InterPro" id="IPR053167">
    <property type="entry name" value="Spore_coat_component"/>
</dbReference>
<keyword evidence="1" id="KW-0732">Signal</keyword>
<dbReference type="KEGG" id="dcm:NIES806_41290"/>
<gene>
    <name evidence="3" type="ORF">NIES806_41290</name>
</gene>
<accession>A0A1Z4V8N7</accession>
<feature type="signal peptide" evidence="1">
    <location>
        <begin position="1"/>
        <end position="23"/>
    </location>
</feature>
<dbReference type="OrthoDB" id="8588792at2"/>